<dbReference type="InterPro" id="IPR003029">
    <property type="entry name" value="S1_domain"/>
</dbReference>
<comment type="caution">
    <text evidence="3">The sequence shown here is derived from an EMBL/GenBank/DDBJ whole genome shotgun (WGS) entry which is preliminary data.</text>
</comment>
<feature type="domain" description="S1 motif" evidence="2">
    <location>
        <begin position="266"/>
        <end position="311"/>
    </location>
</feature>
<keyword evidence="3" id="KW-0347">Helicase</keyword>
<accession>A0A8J2HRB9</accession>
<evidence type="ECO:0000259" key="2">
    <source>
        <dbReference type="PROSITE" id="PS50126"/>
    </source>
</evidence>
<evidence type="ECO:0000256" key="1">
    <source>
        <dbReference type="SAM" id="MobiDB-lite"/>
    </source>
</evidence>
<keyword evidence="3" id="KW-0547">Nucleotide-binding</keyword>
<dbReference type="CDD" id="cd21691">
    <property type="entry name" value="GH2-like_DHX8"/>
    <property type="match status" value="1"/>
</dbReference>
<name>A0A8J2HRB9_COTCN</name>
<keyword evidence="4" id="KW-1185">Reference proteome</keyword>
<keyword evidence="3" id="KW-0378">Hydrolase</keyword>
<reference evidence="3" key="1">
    <citation type="submission" date="2021-04" db="EMBL/GenBank/DDBJ databases">
        <authorList>
            <person name="Chebbi M.A.C M."/>
        </authorList>
    </citation>
    <scope>NUCLEOTIDE SEQUENCE</scope>
</reference>
<feature type="region of interest" description="Disordered" evidence="1">
    <location>
        <begin position="155"/>
        <end position="266"/>
    </location>
</feature>
<feature type="compositionally biased region" description="Basic and acidic residues" evidence="1">
    <location>
        <begin position="239"/>
        <end position="257"/>
    </location>
</feature>
<protein>
    <submittedName>
        <fullName evidence="3">Similar to DHX8: ATP-dependent RNA helicase DHX8 (Homo sapiens)</fullName>
    </submittedName>
</protein>
<dbReference type="Gene3D" id="2.40.50.140">
    <property type="entry name" value="Nucleic acid-binding proteins"/>
    <property type="match status" value="1"/>
</dbReference>
<proteinExistence type="predicted"/>
<feature type="compositionally biased region" description="Basic residues" evidence="1">
    <location>
        <begin position="225"/>
        <end position="235"/>
    </location>
</feature>
<feature type="compositionally biased region" description="Basic and acidic residues" evidence="1">
    <location>
        <begin position="214"/>
        <end position="224"/>
    </location>
</feature>
<dbReference type="EMBL" id="CAJNRD030001124">
    <property type="protein sequence ID" value="CAG5108336.1"/>
    <property type="molecule type" value="Genomic_DNA"/>
</dbReference>
<feature type="region of interest" description="Disordered" evidence="1">
    <location>
        <begin position="94"/>
        <end position="118"/>
    </location>
</feature>
<dbReference type="GO" id="GO:0004386">
    <property type="term" value="F:helicase activity"/>
    <property type="evidence" value="ECO:0007669"/>
    <property type="project" value="UniProtKB-KW"/>
</dbReference>
<dbReference type="SUPFAM" id="SSF50249">
    <property type="entry name" value="Nucleic acid-binding proteins"/>
    <property type="match status" value="1"/>
</dbReference>
<sequence>MEGDPNSYYWDDFKHLCETFKLIIAKMVLNDDIKKLEYLSLVSKICTELENHLGLNDKDLKNPTPDGFKQALRENGGELSDSFMENLFRIIQHMKPSKPSNNKDSVKNTNQSGAARKYPGLALANSAPSALSDDEEVNEAMSILEALAPSSLQKSNEINKKISKKAEKKDKGKRSQSRSKSRERRNRSRSPQRKRQRSCSRNRSATRNSKLKSRNRDRSRSRNRDQKRRRSRCRNRSSSSRDGKQRRGSRDRSRSPKEIPSNPEVGKIYSGKVANIVQFGCFVQLEGLRRKCDGLVHISQLRRDERVSNVN</sequence>
<evidence type="ECO:0000313" key="3">
    <source>
        <dbReference type="EMBL" id="CAG5108336.1"/>
    </source>
</evidence>
<organism evidence="3 4">
    <name type="scientific">Cotesia congregata</name>
    <name type="common">Parasitoid wasp</name>
    <name type="synonym">Apanteles congregatus</name>
    <dbReference type="NCBI Taxonomy" id="51543"/>
    <lineage>
        <taxon>Eukaryota</taxon>
        <taxon>Metazoa</taxon>
        <taxon>Ecdysozoa</taxon>
        <taxon>Arthropoda</taxon>
        <taxon>Hexapoda</taxon>
        <taxon>Insecta</taxon>
        <taxon>Pterygota</taxon>
        <taxon>Neoptera</taxon>
        <taxon>Endopterygota</taxon>
        <taxon>Hymenoptera</taxon>
        <taxon>Apocrita</taxon>
        <taxon>Ichneumonoidea</taxon>
        <taxon>Braconidae</taxon>
        <taxon>Microgastrinae</taxon>
        <taxon>Cotesia</taxon>
    </lineage>
</organism>
<dbReference type="InterPro" id="IPR012340">
    <property type="entry name" value="NA-bd_OB-fold"/>
</dbReference>
<dbReference type="AlphaFoldDB" id="A0A8J2HRB9"/>
<keyword evidence="3" id="KW-0067">ATP-binding</keyword>
<dbReference type="InterPro" id="IPR049588">
    <property type="entry name" value="DHX8_GH2-like"/>
</dbReference>
<dbReference type="GO" id="GO:0003676">
    <property type="term" value="F:nucleic acid binding"/>
    <property type="evidence" value="ECO:0007669"/>
    <property type="project" value="InterPro"/>
</dbReference>
<feature type="compositionally biased region" description="Basic residues" evidence="1">
    <location>
        <begin position="171"/>
        <end position="200"/>
    </location>
</feature>
<gene>
    <name evidence="3" type="ORF">HICCMSTLAB_LOCUS13186</name>
</gene>
<dbReference type="OrthoDB" id="10253254at2759"/>
<dbReference type="Proteomes" id="UP000786811">
    <property type="component" value="Unassembled WGS sequence"/>
</dbReference>
<evidence type="ECO:0000313" key="4">
    <source>
        <dbReference type="Proteomes" id="UP000786811"/>
    </source>
</evidence>
<dbReference type="Pfam" id="PF00575">
    <property type="entry name" value="S1"/>
    <property type="match status" value="1"/>
</dbReference>
<feature type="compositionally biased region" description="Basic and acidic residues" evidence="1">
    <location>
        <begin position="157"/>
        <end position="170"/>
    </location>
</feature>
<feature type="compositionally biased region" description="Polar residues" evidence="1">
    <location>
        <begin position="98"/>
        <end position="113"/>
    </location>
</feature>
<dbReference type="PROSITE" id="PS50126">
    <property type="entry name" value="S1"/>
    <property type="match status" value="1"/>
</dbReference>